<organism evidence="1 2">
    <name type="scientific">Shivajiella indica</name>
    <dbReference type="NCBI Taxonomy" id="872115"/>
    <lineage>
        <taxon>Bacteria</taxon>
        <taxon>Pseudomonadati</taxon>
        <taxon>Bacteroidota</taxon>
        <taxon>Cytophagia</taxon>
        <taxon>Cytophagales</taxon>
        <taxon>Cyclobacteriaceae</taxon>
        <taxon>Shivajiella</taxon>
    </lineage>
</organism>
<comment type="caution">
    <text evidence="1">The sequence shown here is derived from an EMBL/GenBank/DDBJ whole genome shotgun (WGS) entry which is preliminary data.</text>
</comment>
<accession>A0ABW5BAC6</accession>
<name>A0ABW5BAC6_9BACT</name>
<dbReference type="Gene3D" id="2.40.160.60">
    <property type="entry name" value="Outer membrane protein transport protein (OMPP1/FadL/TodX)"/>
    <property type="match status" value="1"/>
</dbReference>
<sequence length="370" mass="41696">MFIFRVFISILFFILSFTLSAQTIAPKYSNEFMNIGIGARALAMGGAQVSSVKDVTAAYWNPAGLLGIKHQHEFSLMHAEYFAGIAKFDYLGYSTSIDADNQVGVSLIRFGVDDIPDTRFLYDANGTLNYNNIQFFNAADYALLLSYARDVSDIFKFGGNAKIIHRNVGKFAQAWGFGLDFGGIFLLEQWRLGFMLRDVTSTFNAWFHNAEMVRDIYAQTNNVIPVNSIELTLPRAIFSVTRDVVISEDIKVQGVLDLDFTFDGKRNTIIRTNLVSFDPRLGIEAAYKNLVFFRAGGSNVQKIKDFDNTYYMAWKPSFGVGVFFNEKFNIDYALTDIGGVSQTPYSHVISVKVSLKENDTKFRINKGWED</sequence>
<dbReference type="EMBL" id="JBHUIV010000018">
    <property type="protein sequence ID" value="MFD2202449.1"/>
    <property type="molecule type" value="Genomic_DNA"/>
</dbReference>
<proteinExistence type="predicted"/>
<reference evidence="2" key="1">
    <citation type="journal article" date="2019" name="Int. J. Syst. Evol. Microbiol.">
        <title>The Global Catalogue of Microorganisms (GCM) 10K type strain sequencing project: providing services to taxonomists for standard genome sequencing and annotation.</title>
        <authorList>
            <consortium name="The Broad Institute Genomics Platform"/>
            <consortium name="The Broad Institute Genome Sequencing Center for Infectious Disease"/>
            <person name="Wu L."/>
            <person name="Ma J."/>
        </authorList>
    </citation>
    <scope>NUCLEOTIDE SEQUENCE [LARGE SCALE GENOMIC DNA]</scope>
    <source>
        <strain evidence="2">KCTC 19812</strain>
    </source>
</reference>
<evidence type="ECO:0000313" key="2">
    <source>
        <dbReference type="Proteomes" id="UP001597414"/>
    </source>
</evidence>
<gene>
    <name evidence="1" type="ORF">ACFSKV_12815</name>
</gene>
<dbReference type="Proteomes" id="UP001597414">
    <property type="component" value="Unassembled WGS sequence"/>
</dbReference>
<protein>
    <submittedName>
        <fullName evidence="1">PorV/PorQ family protein</fullName>
    </submittedName>
</protein>
<dbReference type="RefSeq" id="WP_380803367.1">
    <property type="nucleotide sequence ID" value="NZ_JBHUIV010000018.1"/>
</dbReference>
<evidence type="ECO:0000313" key="1">
    <source>
        <dbReference type="EMBL" id="MFD2202449.1"/>
    </source>
</evidence>
<dbReference type="NCBIfam" id="NF033709">
    <property type="entry name" value="PorV_fam"/>
    <property type="match status" value="1"/>
</dbReference>
<keyword evidence="2" id="KW-1185">Reference proteome</keyword>